<dbReference type="SUPFAM" id="SSF55781">
    <property type="entry name" value="GAF domain-like"/>
    <property type="match status" value="1"/>
</dbReference>
<evidence type="ECO:0000259" key="4">
    <source>
        <dbReference type="PROSITE" id="PS51078"/>
    </source>
</evidence>
<dbReference type="AlphaFoldDB" id="A0A2U8HJJ6"/>
<dbReference type="EMBL" id="CP022190">
    <property type="protein sequence ID" value="AWI85760.1"/>
    <property type="molecule type" value="Genomic_DNA"/>
</dbReference>
<gene>
    <name evidence="5" type="ORF">CEW88_18945</name>
</gene>
<dbReference type="InterPro" id="IPR036390">
    <property type="entry name" value="WH_DNA-bd_sf"/>
</dbReference>
<dbReference type="PROSITE" id="PS51078">
    <property type="entry name" value="ICLR_ED"/>
    <property type="match status" value="1"/>
</dbReference>
<dbReference type="InterPro" id="IPR036388">
    <property type="entry name" value="WH-like_DNA-bd_sf"/>
</dbReference>
<dbReference type="GO" id="GO:0003700">
    <property type="term" value="F:DNA-binding transcription factor activity"/>
    <property type="evidence" value="ECO:0007669"/>
    <property type="project" value="TreeGrafter"/>
</dbReference>
<dbReference type="SUPFAM" id="SSF46785">
    <property type="entry name" value="Winged helix' DNA-binding domain"/>
    <property type="match status" value="1"/>
</dbReference>
<dbReference type="PANTHER" id="PTHR30136">
    <property type="entry name" value="HELIX-TURN-HELIX TRANSCRIPTIONAL REGULATOR, ICLR FAMILY"/>
    <property type="match status" value="1"/>
</dbReference>
<proteinExistence type="predicted"/>
<dbReference type="Gene3D" id="3.30.450.40">
    <property type="match status" value="1"/>
</dbReference>
<reference evidence="5 6" key="1">
    <citation type="submission" date="2017-06" db="EMBL/GenBank/DDBJ databases">
        <title>Yangia sp. YSBP01 complete genome sequence.</title>
        <authorList>
            <person name="Woo J.-H."/>
            <person name="Kim H.-S."/>
        </authorList>
    </citation>
    <scope>NUCLEOTIDE SEQUENCE [LARGE SCALE GENOMIC DNA]</scope>
    <source>
        <strain evidence="5 6">YSBP01</strain>
    </source>
</reference>
<dbReference type="Pfam" id="PF01614">
    <property type="entry name" value="IclR_C"/>
    <property type="match status" value="1"/>
</dbReference>
<evidence type="ECO:0000256" key="2">
    <source>
        <dbReference type="ARBA" id="ARBA00023125"/>
    </source>
</evidence>
<dbReference type="Proteomes" id="UP000244915">
    <property type="component" value="Chromosome 2"/>
</dbReference>
<accession>A0A2U8HJJ6</accession>
<keyword evidence="3" id="KW-0804">Transcription</keyword>
<sequence length="262" mass="28866">MKMIRDGGRKSMTVRQADNVLRFFEYFAASQRPATLTQLSETLELPLSSTSNLVSTLRERGFLFEVRKRGGFYPTRRMHDLTLSILDGDPVLGLVREHMEALREETGETILLAAREGDHAIYLEALESRKGVRYSAKAGETRPIYAISSGKAILSAFDDAALRRELAGLDYSEAAETSITDPDALFDNIVAGRERGWFLNATEFTPEVSGAGVLLDIADQKYGLSVAGPNYRMQGRYDELGAALARVVAAIKSQIHESGDGR</sequence>
<organism evidence="5 6">
    <name type="scientific">Alloyangia pacifica</name>
    <dbReference type="NCBI Taxonomy" id="311180"/>
    <lineage>
        <taxon>Bacteria</taxon>
        <taxon>Pseudomonadati</taxon>
        <taxon>Pseudomonadota</taxon>
        <taxon>Alphaproteobacteria</taxon>
        <taxon>Rhodobacterales</taxon>
        <taxon>Roseobacteraceae</taxon>
        <taxon>Alloyangia</taxon>
    </lineage>
</organism>
<dbReference type="InterPro" id="IPR029016">
    <property type="entry name" value="GAF-like_dom_sf"/>
</dbReference>
<dbReference type="KEGG" id="ypac:CEW88_18945"/>
<dbReference type="PANTHER" id="PTHR30136:SF35">
    <property type="entry name" value="HTH-TYPE TRANSCRIPTIONAL REGULATOR RV1719"/>
    <property type="match status" value="1"/>
</dbReference>
<dbReference type="InterPro" id="IPR050707">
    <property type="entry name" value="HTH_MetabolicPath_Reg"/>
</dbReference>
<dbReference type="InterPro" id="IPR014757">
    <property type="entry name" value="Tscrpt_reg_IclR_C"/>
</dbReference>
<dbReference type="InterPro" id="IPR005471">
    <property type="entry name" value="Tscrpt_reg_IclR_N"/>
</dbReference>
<dbReference type="GO" id="GO:0045892">
    <property type="term" value="P:negative regulation of DNA-templated transcription"/>
    <property type="evidence" value="ECO:0007669"/>
    <property type="project" value="TreeGrafter"/>
</dbReference>
<evidence type="ECO:0000313" key="5">
    <source>
        <dbReference type="EMBL" id="AWI85760.1"/>
    </source>
</evidence>
<dbReference type="Gene3D" id="1.10.10.10">
    <property type="entry name" value="Winged helix-like DNA-binding domain superfamily/Winged helix DNA-binding domain"/>
    <property type="match status" value="1"/>
</dbReference>
<evidence type="ECO:0000256" key="3">
    <source>
        <dbReference type="ARBA" id="ARBA00023163"/>
    </source>
</evidence>
<keyword evidence="1" id="KW-0805">Transcription regulation</keyword>
<feature type="domain" description="IclR-ED" evidence="4">
    <location>
        <begin position="77"/>
        <end position="262"/>
    </location>
</feature>
<dbReference type="Pfam" id="PF09339">
    <property type="entry name" value="HTH_IclR"/>
    <property type="match status" value="1"/>
</dbReference>
<dbReference type="GO" id="GO:0003677">
    <property type="term" value="F:DNA binding"/>
    <property type="evidence" value="ECO:0007669"/>
    <property type="project" value="UniProtKB-KW"/>
</dbReference>
<protein>
    <recommendedName>
        <fullName evidence="4">IclR-ED domain-containing protein</fullName>
    </recommendedName>
</protein>
<evidence type="ECO:0000256" key="1">
    <source>
        <dbReference type="ARBA" id="ARBA00023015"/>
    </source>
</evidence>
<evidence type="ECO:0000313" key="6">
    <source>
        <dbReference type="Proteomes" id="UP000244915"/>
    </source>
</evidence>
<name>A0A2U8HJJ6_9RHOB</name>
<keyword evidence="2" id="KW-0238">DNA-binding</keyword>